<name>A0A192TCH1_9HYPH</name>
<dbReference type="GO" id="GO:0004540">
    <property type="term" value="F:RNA nuclease activity"/>
    <property type="evidence" value="ECO:0007669"/>
    <property type="project" value="InterPro"/>
</dbReference>
<organism evidence="11 13">
    <name type="scientific">Rhizobium phaseoli</name>
    <dbReference type="NCBI Taxonomy" id="396"/>
    <lineage>
        <taxon>Bacteria</taxon>
        <taxon>Pseudomonadati</taxon>
        <taxon>Pseudomonadota</taxon>
        <taxon>Alphaproteobacteria</taxon>
        <taxon>Hyphomicrobiales</taxon>
        <taxon>Rhizobiaceae</taxon>
        <taxon>Rhizobium/Agrobacterium group</taxon>
        <taxon>Rhizobium</taxon>
    </lineage>
</organism>
<keyword evidence="10" id="KW-0255">Endonuclease</keyword>
<dbReference type="EMBL" id="CP064931">
    <property type="protein sequence ID" value="QPK09922.1"/>
    <property type="molecule type" value="Genomic_DNA"/>
</dbReference>
<dbReference type="InterPro" id="IPR029060">
    <property type="entry name" value="PIN-like_dom_sf"/>
</dbReference>
<evidence type="ECO:0000256" key="2">
    <source>
        <dbReference type="ARBA" id="ARBA00022649"/>
    </source>
</evidence>
<dbReference type="AlphaFoldDB" id="A0A192TCH1"/>
<dbReference type="HAMAP" id="MF_00265">
    <property type="entry name" value="VapC_Nob1"/>
    <property type="match status" value="1"/>
</dbReference>
<dbReference type="Pfam" id="PF01850">
    <property type="entry name" value="PIN"/>
    <property type="match status" value="1"/>
</dbReference>
<dbReference type="EMBL" id="CP013568">
    <property type="protein sequence ID" value="ANL85691.1"/>
    <property type="molecule type" value="Genomic_DNA"/>
</dbReference>
<dbReference type="GO" id="GO:0016787">
    <property type="term" value="F:hydrolase activity"/>
    <property type="evidence" value="ECO:0007669"/>
    <property type="project" value="UniProtKB-KW"/>
</dbReference>
<dbReference type="RefSeq" id="WP_012484473.1">
    <property type="nucleotide sequence ID" value="NZ_CP013532.1"/>
</dbReference>
<dbReference type="InterPro" id="IPR050556">
    <property type="entry name" value="Type_II_TA_system_RNase"/>
</dbReference>
<keyword evidence="2 8" id="KW-1277">Toxin-antitoxin system</keyword>
<reference evidence="10 12" key="1">
    <citation type="submission" date="2015-11" db="EMBL/GenBank/DDBJ databases">
        <title>The limits of bacterial species coexistence and the symbiotic plasmid transference in sympatric Rhizobium populations.</title>
        <authorList>
            <person name="Perez-Carrascal O.M."/>
            <person name="VanInsberghe D."/>
            <person name="Juarez S."/>
            <person name="Polz M.F."/>
            <person name="Vinuesa P."/>
            <person name="Gonzalez V."/>
        </authorList>
    </citation>
    <scope>NUCLEOTIDE SEQUENCE [LARGE SCALE GENOMIC DNA]</scope>
    <source>
        <strain evidence="10 12">N771</strain>
    </source>
</reference>
<keyword evidence="8" id="KW-0800">Toxin</keyword>
<sequence length="137" mass="15146">MTAWMLDTNIASHVIKGDRPEILRRLAALPMDGIVISSITEGELLYGLAKRDYPKALSERVRQFLVRVDVLPWDHGVTRAYGDLRAACEAKGTILAPLDMMIAAHAVATAATLVTRDKAFARISEPLKVDDWTSERS</sequence>
<evidence type="ECO:0000313" key="12">
    <source>
        <dbReference type="Proteomes" id="UP000078551"/>
    </source>
</evidence>
<evidence type="ECO:0000313" key="13">
    <source>
        <dbReference type="Proteomes" id="UP000540266"/>
    </source>
</evidence>
<evidence type="ECO:0000256" key="3">
    <source>
        <dbReference type="ARBA" id="ARBA00022722"/>
    </source>
</evidence>
<evidence type="ECO:0000313" key="11">
    <source>
        <dbReference type="EMBL" id="QPK09922.1"/>
    </source>
</evidence>
<comment type="similarity">
    <text evidence="7 8">Belongs to the PINc/VapC protein family.</text>
</comment>
<feature type="binding site" evidence="8">
    <location>
        <position position="7"/>
    </location>
    <ligand>
        <name>Mg(2+)</name>
        <dbReference type="ChEBI" id="CHEBI:18420"/>
    </ligand>
</feature>
<dbReference type="CDD" id="cd18740">
    <property type="entry name" value="PIN_VapC4-5_FitB-like"/>
    <property type="match status" value="1"/>
</dbReference>
<keyword evidence="4 8" id="KW-0479">Metal-binding</keyword>
<evidence type="ECO:0000256" key="1">
    <source>
        <dbReference type="ARBA" id="ARBA00001946"/>
    </source>
</evidence>
<keyword evidence="12" id="KW-1185">Reference proteome</keyword>
<comment type="cofactor">
    <cofactor evidence="1 8">
        <name>Mg(2+)</name>
        <dbReference type="ChEBI" id="CHEBI:18420"/>
    </cofactor>
</comment>
<evidence type="ECO:0000256" key="7">
    <source>
        <dbReference type="ARBA" id="ARBA00038093"/>
    </source>
</evidence>
<dbReference type="Proteomes" id="UP000540266">
    <property type="component" value="Chromosome"/>
</dbReference>
<dbReference type="SUPFAM" id="SSF88723">
    <property type="entry name" value="PIN domain-like"/>
    <property type="match status" value="1"/>
</dbReference>
<dbReference type="InterPro" id="IPR022907">
    <property type="entry name" value="VapC_family"/>
</dbReference>
<evidence type="ECO:0000256" key="8">
    <source>
        <dbReference type="HAMAP-Rule" id="MF_00265"/>
    </source>
</evidence>
<keyword evidence="3 8" id="KW-0540">Nuclease</keyword>
<dbReference type="Proteomes" id="UP000078551">
    <property type="component" value="Chromosome"/>
</dbReference>
<comment type="function">
    <text evidence="8">Toxic component of a toxin-antitoxin (TA) system. An RNase.</text>
</comment>
<evidence type="ECO:0000259" key="9">
    <source>
        <dbReference type="Pfam" id="PF01850"/>
    </source>
</evidence>
<dbReference type="Gene3D" id="3.40.50.1010">
    <property type="entry name" value="5'-nuclease"/>
    <property type="match status" value="1"/>
</dbReference>
<feature type="binding site" evidence="8">
    <location>
        <position position="99"/>
    </location>
    <ligand>
        <name>Mg(2+)</name>
        <dbReference type="ChEBI" id="CHEBI:18420"/>
    </ligand>
</feature>
<dbReference type="GeneID" id="45958216"/>
<dbReference type="GO" id="GO:0000287">
    <property type="term" value="F:magnesium ion binding"/>
    <property type="evidence" value="ECO:0007669"/>
    <property type="project" value="UniProtKB-UniRule"/>
</dbReference>
<dbReference type="PANTHER" id="PTHR33653">
    <property type="entry name" value="RIBONUCLEASE VAPC2"/>
    <property type="match status" value="1"/>
</dbReference>
<evidence type="ECO:0000256" key="5">
    <source>
        <dbReference type="ARBA" id="ARBA00022801"/>
    </source>
</evidence>
<dbReference type="InterPro" id="IPR002716">
    <property type="entry name" value="PIN_dom"/>
</dbReference>
<evidence type="ECO:0000313" key="10">
    <source>
        <dbReference type="EMBL" id="ANL85691.1"/>
    </source>
</evidence>
<dbReference type="GO" id="GO:0090729">
    <property type="term" value="F:toxin activity"/>
    <property type="evidence" value="ECO:0007669"/>
    <property type="project" value="UniProtKB-KW"/>
</dbReference>
<evidence type="ECO:0000256" key="6">
    <source>
        <dbReference type="ARBA" id="ARBA00022842"/>
    </source>
</evidence>
<keyword evidence="5 8" id="KW-0378">Hydrolase</keyword>
<dbReference type="GO" id="GO:0004519">
    <property type="term" value="F:endonuclease activity"/>
    <property type="evidence" value="ECO:0007669"/>
    <property type="project" value="UniProtKB-KW"/>
</dbReference>
<dbReference type="EC" id="3.1.-.-" evidence="8"/>
<evidence type="ECO:0000256" key="4">
    <source>
        <dbReference type="ARBA" id="ARBA00022723"/>
    </source>
</evidence>
<dbReference type="PANTHER" id="PTHR33653:SF1">
    <property type="entry name" value="RIBONUCLEASE VAPC2"/>
    <property type="match status" value="1"/>
</dbReference>
<feature type="domain" description="PIN" evidence="9">
    <location>
        <begin position="5"/>
        <end position="124"/>
    </location>
</feature>
<reference evidence="11 13" key="2">
    <citation type="submission" date="2020-11" db="EMBL/GenBank/DDBJ databases">
        <title>Indigenous Rhizobia Nodulating Common beans in Western Kenya.</title>
        <authorList>
            <person name="Wekesa C.S."/>
            <person name="Oelmueller R."/>
            <person name="Furch A.C."/>
        </authorList>
    </citation>
    <scope>NUCLEOTIDE SEQUENCE [LARGE SCALE GENOMIC DNA]</scope>
    <source>
        <strain evidence="13">BS3</strain>
        <strain evidence="11">S3</strain>
    </source>
</reference>
<proteinExistence type="inferred from homology"/>
<accession>A0A192TCH1</accession>
<protein>
    <recommendedName>
        <fullName evidence="8">Ribonuclease VapC</fullName>
        <shortName evidence="8">RNase VapC</shortName>
        <ecNumber evidence="8">3.1.-.-</ecNumber>
    </recommendedName>
    <alternativeName>
        <fullName evidence="8">Toxin VapC</fullName>
    </alternativeName>
</protein>
<gene>
    <name evidence="8" type="primary">vapC</name>
    <name evidence="10" type="synonym">vapC-1</name>
    <name evidence="10" type="ORF">AMC81_CH02935</name>
    <name evidence="11" type="ORF">HER27_004965</name>
</gene>
<keyword evidence="6 8" id="KW-0460">Magnesium</keyword>
<dbReference type="STRING" id="396.AMC85_CH02938"/>